<evidence type="ECO:0000256" key="2">
    <source>
        <dbReference type="ARBA" id="ARBA00012790"/>
    </source>
</evidence>
<dbReference type="InterPro" id="IPR018303">
    <property type="entry name" value="ATPase_P-typ_P_site"/>
</dbReference>
<feature type="transmembrane region" description="Helical" evidence="13">
    <location>
        <begin position="789"/>
        <end position="806"/>
    </location>
</feature>
<evidence type="ECO:0000256" key="13">
    <source>
        <dbReference type="SAM" id="Phobius"/>
    </source>
</evidence>
<dbReference type="Gene3D" id="1.20.1110.10">
    <property type="entry name" value="Calcium-transporting ATPase, transmembrane domain"/>
    <property type="match status" value="1"/>
</dbReference>
<dbReference type="PROSITE" id="PS00154">
    <property type="entry name" value="ATPASE_E1_E2"/>
    <property type="match status" value="1"/>
</dbReference>
<dbReference type="FunFam" id="2.70.150.10:FF:000016">
    <property type="entry name" value="Calcium-transporting P-type ATPase putative"/>
    <property type="match status" value="1"/>
</dbReference>
<feature type="transmembrane region" description="Helical" evidence="13">
    <location>
        <begin position="686"/>
        <end position="707"/>
    </location>
</feature>
<feature type="transmembrane region" description="Helical" evidence="13">
    <location>
        <begin position="250"/>
        <end position="270"/>
    </location>
</feature>
<keyword evidence="10" id="KW-1278">Translocase</keyword>
<keyword evidence="9" id="KW-0067">ATP-binding</keyword>
<evidence type="ECO:0000259" key="14">
    <source>
        <dbReference type="SMART" id="SM00831"/>
    </source>
</evidence>
<evidence type="ECO:0000256" key="8">
    <source>
        <dbReference type="ARBA" id="ARBA00022837"/>
    </source>
</evidence>
<dbReference type="InterPro" id="IPR001757">
    <property type="entry name" value="P_typ_ATPase"/>
</dbReference>
<feature type="transmembrane region" description="Helical" evidence="13">
    <location>
        <begin position="83"/>
        <end position="102"/>
    </location>
</feature>
<keyword evidence="11 13" id="KW-1133">Transmembrane helix</keyword>
<feature type="transmembrane region" description="Helical" evidence="13">
    <location>
        <begin position="276"/>
        <end position="302"/>
    </location>
</feature>
<dbReference type="FunFam" id="3.40.50.1000:FF:000028">
    <property type="entry name" value="Calcium-transporting P-type ATPase, putative"/>
    <property type="match status" value="1"/>
</dbReference>
<dbReference type="GO" id="GO:0005886">
    <property type="term" value="C:plasma membrane"/>
    <property type="evidence" value="ECO:0007669"/>
    <property type="project" value="UniProtKB-SubCell"/>
</dbReference>
<keyword evidence="3" id="KW-1003">Cell membrane</keyword>
<dbReference type="Pfam" id="PF00690">
    <property type="entry name" value="Cation_ATPase_N"/>
    <property type="match status" value="1"/>
</dbReference>
<dbReference type="CDD" id="cd02089">
    <property type="entry name" value="P-type_ATPase_Ca_prok"/>
    <property type="match status" value="1"/>
</dbReference>
<dbReference type="InterPro" id="IPR059000">
    <property type="entry name" value="ATPase_P-type_domA"/>
</dbReference>
<keyword evidence="8" id="KW-0106">Calcium</keyword>
<keyword evidence="4" id="KW-0109">Calcium transport</keyword>
<dbReference type="GO" id="GO:0005388">
    <property type="term" value="F:P-type calcium transporter activity"/>
    <property type="evidence" value="ECO:0007669"/>
    <property type="project" value="UniProtKB-EC"/>
</dbReference>
<evidence type="ECO:0000256" key="10">
    <source>
        <dbReference type="ARBA" id="ARBA00022967"/>
    </source>
</evidence>
<dbReference type="GO" id="GO:0016887">
    <property type="term" value="F:ATP hydrolysis activity"/>
    <property type="evidence" value="ECO:0007669"/>
    <property type="project" value="InterPro"/>
</dbReference>
<dbReference type="FunFam" id="3.40.50.1000:FF:000001">
    <property type="entry name" value="Phospholipid-transporting ATPase IC"/>
    <property type="match status" value="1"/>
</dbReference>
<evidence type="ECO:0000256" key="9">
    <source>
        <dbReference type="ARBA" id="ARBA00022840"/>
    </source>
</evidence>
<dbReference type="PRINTS" id="PR00120">
    <property type="entry name" value="HATPASE"/>
</dbReference>
<feature type="transmembrane region" description="Helical" evidence="13">
    <location>
        <begin position="826"/>
        <end position="847"/>
    </location>
</feature>
<dbReference type="InterPro" id="IPR006408">
    <property type="entry name" value="P-type_ATPase_IIB"/>
</dbReference>
<dbReference type="SUPFAM" id="SSF81665">
    <property type="entry name" value="Calcium ATPase, transmembrane domain M"/>
    <property type="match status" value="1"/>
</dbReference>
<feature type="domain" description="Cation-transporting P-type ATPase N-terminal" evidence="14">
    <location>
        <begin position="3"/>
        <end position="77"/>
    </location>
</feature>
<dbReference type="EMBL" id="VSSQ01002873">
    <property type="protein sequence ID" value="MPM17853.1"/>
    <property type="molecule type" value="Genomic_DNA"/>
</dbReference>
<dbReference type="PANTHER" id="PTHR43294">
    <property type="entry name" value="SODIUM/POTASSIUM-TRANSPORTING ATPASE SUBUNIT ALPHA"/>
    <property type="match status" value="1"/>
</dbReference>
<dbReference type="InterPro" id="IPR023214">
    <property type="entry name" value="HAD_sf"/>
</dbReference>
<feature type="transmembrane region" description="Helical" evidence="13">
    <location>
        <begin position="754"/>
        <end position="777"/>
    </location>
</feature>
<dbReference type="Gene3D" id="3.40.50.1000">
    <property type="entry name" value="HAD superfamily/HAD-like"/>
    <property type="match status" value="1"/>
</dbReference>
<accession>A0A644XU85</accession>
<dbReference type="GO" id="GO:0030007">
    <property type="term" value="P:intracellular potassium ion homeostasis"/>
    <property type="evidence" value="ECO:0007669"/>
    <property type="project" value="TreeGrafter"/>
</dbReference>
<dbReference type="NCBIfam" id="TIGR01517">
    <property type="entry name" value="ATPase-IIB_Ca"/>
    <property type="match status" value="1"/>
</dbReference>
<keyword evidence="4" id="KW-0406">Ion transport</keyword>
<dbReference type="Pfam" id="PF00122">
    <property type="entry name" value="E1-E2_ATPase"/>
    <property type="match status" value="1"/>
</dbReference>
<dbReference type="PANTHER" id="PTHR43294:SF20">
    <property type="entry name" value="P-TYPE ATPASE"/>
    <property type="match status" value="1"/>
</dbReference>
<sequence>MKPFFNQPVGEVLQQFNVSPDQGLSSAEAKKKLEEAGPNQLASKKQKSIAVIFFEQFRSSMVVILLIAAAVSGVIGVMEGEGLTETFIILAILIVNAIIGVMEETKAQSSLDALNKMSAPRSKVLRDGEVTETVSTQLVPGDIVILDTGDIIPADMRLIEAVNLKIQESALTGESVPAEKSTEAIDTEDVPLGDRDNMAFSTGVITYGRGKGVIVSTGMDTEVGKIAGMLQSAQETETPMGKRLEQLGKILGYVALGICVLIFAVGMLYGNHWLEMFMMAVSLAVAAIPEGLQIVSTIVLAIGVQRLVKLNAIVRTLPSVESLGSTTVICSDKTGTLTQNKMTVVEGMVSGNRIDFRNPPVPEELSDDERILLNSSLLCTDAHLKMLPDGTHENAGDPTETAIVDIALALNLNKNEEDRKYPRVSEVPFDSERKRMATVNQMADGKLRVNVKGGLDEVLAVTTHILMHGKVRTITEEDITTIRNENNRMAKSALRVLSVAYRDIDRLPDRVDAETIERNLVFIGMLGMIDPARPEVVEAVKKCKTAGIRPVMITGDHKVTAVAIAAEIGIYTEGDKAVAGNVLQEIPDEELYRDIEKYSVYARVAPEHKVRIVKAWQSHGDIVAMTGDGVNDAPALKQADIGVSMGIVGTEVAKDASDVVLTDDNFATIVGAVEEGRRIYDNILKAIQFLLSANVGEVLLIFIASVFNLGNPLTPIMILWINLVTDSLPALALSMDPAEKDIMTRHPRDPKRGFFTRGMTWRIFYQGMTIGLISLAAYRIGFNDGGQQLGQTMAFAVLAFSQLLHVRNLHSNRRSSFRTSPMSNKALVLAILASAVLMLIVLFLPAIRDIFKIVEMDGVHWLYVVGLSFVPIVVVEAVKLLGINHTRDEY</sequence>
<feature type="transmembrane region" description="Helical" evidence="13">
    <location>
        <begin position="57"/>
        <end position="77"/>
    </location>
</feature>
<dbReference type="PRINTS" id="PR00119">
    <property type="entry name" value="CATATPASE"/>
</dbReference>
<dbReference type="SFLD" id="SFLDS00003">
    <property type="entry name" value="Haloacid_Dehalogenase"/>
    <property type="match status" value="1"/>
</dbReference>
<dbReference type="InterPro" id="IPR004014">
    <property type="entry name" value="ATPase_P-typ_cation-transptr_N"/>
</dbReference>
<dbReference type="InterPro" id="IPR044492">
    <property type="entry name" value="P_typ_ATPase_HD_dom"/>
</dbReference>
<comment type="subcellular location">
    <subcellularLocation>
        <location evidence="1">Cell membrane</location>
        <topology evidence="1">Multi-pass membrane protein</topology>
    </subcellularLocation>
</comment>
<dbReference type="InterPro" id="IPR006068">
    <property type="entry name" value="ATPase_P-typ_cation-transptr_C"/>
</dbReference>
<keyword evidence="7" id="KW-0547">Nucleotide-binding</keyword>
<dbReference type="GO" id="GO:0005391">
    <property type="term" value="F:P-type sodium:potassium-exchanging transporter activity"/>
    <property type="evidence" value="ECO:0007669"/>
    <property type="project" value="TreeGrafter"/>
</dbReference>
<evidence type="ECO:0000256" key="7">
    <source>
        <dbReference type="ARBA" id="ARBA00022741"/>
    </source>
</evidence>
<keyword evidence="6" id="KW-0479">Metal-binding</keyword>
<evidence type="ECO:0000256" key="4">
    <source>
        <dbReference type="ARBA" id="ARBA00022568"/>
    </source>
</evidence>
<gene>
    <name evidence="15" type="ORF">SDC9_64252</name>
</gene>
<dbReference type="InterPro" id="IPR036412">
    <property type="entry name" value="HAD-like_sf"/>
</dbReference>
<dbReference type="Gene3D" id="2.70.150.10">
    <property type="entry name" value="Calcium-transporting ATPase, cytoplasmic transduction domain A"/>
    <property type="match status" value="1"/>
</dbReference>
<feature type="transmembrane region" description="Helical" evidence="13">
    <location>
        <begin position="859"/>
        <end position="881"/>
    </location>
</feature>
<dbReference type="GO" id="GO:0006883">
    <property type="term" value="P:intracellular sodium ion homeostasis"/>
    <property type="evidence" value="ECO:0007669"/>
    <property type="project" value="TreeGrafter"/>
</dbReference>
<keyword evidence="4" id="KW-0813">Transport</keyword>
<evidence type="ECO:0000256" key="1">
    <source>
        <dbReference type="ARBA" id="ARBA00004651"/>
    </source>
</evidence>
<dbReference type="InterPro" id="IPR008250">
    <property type="entry name" value="ATPase_P-typ_transduc_dom_A_sf"/>
</dbReference>
<dbReference type="NCBIfam" id="TIGR01494">
    <property type="entry name" value="ATPase_P-type"/>
    <property type="match status" value="3"/>
</dbReference>
<dbReference type="Gene3D" id="3.40.1110.10">
    <property type="entry name" value="Calcium-transporting ATPase, cytoplasmic domain N"/>
    <property type="match status" value="1"/>
</dbReference>
<dbReference type="Pfam" id="PF13246">
    <property type="entry name" value="Cation_ATPase"/>
    <property type="match status" value="1"/>
</dbReference>
<comment type="caution">
    <text evidence="15">The sequence shown here is derived from an EMBL/GenBank/DDBJ whole genome shotgun (WGS) entry which is preliminary data.</text>
</comment>
<evidence type="ECO:0000256" key="5">
    <source>
        <dbReference type="ARBA" id="ARBA00022692"/>
    </source>
</evidence>
<dbReference type="AlphaFoldDB" id="A0A644XU85"/>
<dbReference type="GO" id="GO:0046872">
    <property type="term" value="F:metal ion binding"/>
    <property type="evidence" value="ECO:0007669"/>
    <property type="project" value="UniProtKB-KW"/>
</dbReference>
<dbReference type="SMART" id="SM00831">
    <property type="entry name" value="Cation_ATPase_N"/>
    <property type="match status" value="1"/>
</dbReference>
<proteinExistence type="predicted"/>
<feature type="transmembrane region" description="Helical" evidence="13">
    <location>
        <begin position="713"/>
        <end position="733"/>
    </location>
</feature>
<dbReference type="GO" id="GO:0005524">
    <property type="term" value="F:ATP binding"/>
    <property type="evidence" value="ECO:0007669"/>
    <property type="project" value="UniProtKB-KW"/>
</dbReference>
<keyword evidence="5 13" id="KW-0812">Transmembrane</keyword>
<evidence type="ECO:0000256" key="11">
    <source>
        <dbReference type="ARBA" id="ARBA00022989"/>
    </source>
</evidence>
<dbReference type="EC" id="7.2.2.10" evidence="2"/>
<name>A0A644XU85_9ZZZZ</name>
<dbReference type="InterPro" id="IPR023298">
    <property type="entry name" value="ATPase_P-typ_TM_dom_sf"/>
</dbReference>
<dbReference type="GO" id="GO:1902600">
    <property type="term" value="P:proton transmembrane transport"/>
    <property type="evidence" value="ECO:0007669"/>
    <property type="project" value="TreeGrafter"/>
</dbReference>
<dbReference type="Pfam" id="PF00689">
    <property type="entry name" value="Cation_ATPase_C"/>
    <property type="match status" value="1"/>
</dbReference>
<dbReference type="SUPFAM" id="SSF81653">
    <property type="entry name" value="Calcium ATPase, transduction domain A"/>
    <property type="match status" value="1"/>
</dbReference>
<evidence type="ECO:0000256" key="3">
    <source>
        <dbReference type="ARBA" id="ARBA00022475"/>
    </source>
</evidence>
<dbReference type="GO" id="GO:0036376">
    <property type="term" value="P:sodium ion export across plasma membrane"/>
    <property type="evidence" value="ECO:0007669"/>
    <property type="project" value="TreeGrafter"/>
</dbReference>
<dbReference type="SUPFAM" id="SSF56784">
    <property type="entry name" value="HAD-like"/>
    <property type="match status" value="1"/>
</dbReference>
<keyword evidence="12 13" id="KW-0472">Membrane</keyword>
<organism evidence="15">
    <name type="scientific">bioreactor metagenome</name>
    <dbReference type="NCBI Taxonomy" id="1076179"/>
    <lineage>
        <taxon>unclassified sequences</taxon>
        <taxon>metagenomes</taxon>
        <taxon>ecological metagenomes</taxon>
    </lineage>
</organism>
<dbReference type="SFLD" id="SFLDG00002">
    <property type="entry name" value="C1.7:_P-type_atpase_like"/>
    <property type="match status" value="1"/>
</dbReference>
<evidence type="ECO:0000256" key="6">
    <source>
        <dbReference type="ARBA" id="ARBA00022723"/>
    </source>
</evidence>
<reference evidence="15" key="1">
    <citation type="submission" date="2019-08" db="EMBL/GenBank/DDBJ databases">
        <authorList>
            <person name="Kucharzyk K."/>
            <person name="Murdoch R.W."/>
            <person name="Higgins S."/>
            <person name="Loffler F."/>
        </authorList>
    </citation>
    <scope>NUCLEOTIDE SEQUENCE</scope>
</reference>
<evidence type="ECO:0000313" key="15">
    <source>
        <dbReference type="EMBL" id="MPM17853.1"/>
    </source>
</evidence>
<dbReference type="SFLD" id="SFLDF00027">
    <property type="entry name" value="p-type_atpase"/>
    <property type="match status" value="1"/>
</dbReference>
<protein>
    <recommendedName>
        <fullName evidence="2">P-type Ca(2+) transporter</fullName>
        <ecNumber evidence="2">7.2.2.10</ecNumber>
    </recommendedName>
</protein>
<dbReference type="GO" id="GO:1990573">
    <property type="term" value="P:potassium ion import across plasma membrane"/>
    <property type="evidence" value="ECO:0007669"/>
    <property type="project" value="TreeGrafter"/>
</dbReference>
<dbReference type="InterPro" id="IPR050510">
    <property type="entry name" value="Cation_transp_ATPase_P-type"/>
</dbReference>
<dbReference type="InterPro" id="IPR023299">
    <property type="entry name" value="ATPase_P-typ_cyto_dom_N"/>
</dbReference>
<evidence type="ECO:0000256" key="12">
    <source>
        <dbReference type="ARBA" id="ARBA00023136"/>
    </source>
</evidence>